<gene>
    <name evidence="2" type="ORF">AA23TX_03124</name>
</gene>
<proteinExistence type="predicted"/>
<dbReference type="GO" id="GO:0006508">
    <property type="term" value="P:proteolysis"/>
    <property type="evidence" value="ECO:0007669"/>
    <property type="project" value="InterPro"/>
</dbReference>
<reference evidence="2 3" key="1">
    <citation type="submission" date="2019-09" db="EMBL/GenBank/DDBJ databases">
        <authorList>
            <person name="Leyn A S."/>
        </authorList>
    </citation>
    <scope>NUCLEOTIDE SEQUENCE [LARGE SCALE GENOMIC DNA]</scope>
    <source>
        <strain evidence="2">AA231_1</strain>
    </source>
</reference>
<organism evidence="2 3">
    <name type="scientific">Amycolatopsis camponoti</name>
    <dbReference type="NCBI Taxonomy" id="2606593"/>
    <lineage>
        <taxon>Bacteria</taxon>
        <taxon>Bacillati</taxon>
        <taxon>Actinomycetota</taxon>
        <taxon>Actinomycetes</taxon>
        <taxon>Pseudonocardiales</taxon>
        <taxon>Pseudonocardiaceae</taxon>
        <taxon>Amycolatopsis</taxon>
    </lineage>
</organism>
<dbReference type="Pfam" id="PF01252">
    <property type="entry name" value="Peptidase_A8"/>
    <property type="match status" value="1"/>
</dbReference>
<keyword evidence="3" id="KW-1185">Reference proteome</keyword>
<keyword evidence="1" id="KW-1133">Transmembrane helix</keyword>
<evidence type="ECO:0000256" key="1">
    <source>
        <dbReference type="SAM" id="Phobius"/>
    </source>
</evidence>
<dbReference type="Proteomes" id="UP000399805">
    <property type="component" value="Unassembled WGS sequence"/>
</dbReference>
<evidence type="ECO:0000313" key="3">
    <source>
        <dbReference type="Proteomes" id="UP000399805"/>
    </source>
</evidence>
<dbReference type="AlphaFoldDB" id="A0A6I8LMJ2"/>
<feature type="transmembrane region" description="Helical" evidence="1">
    <location>
        <begin position="191"/>
        <end position="211"/>
    </location>
</feature>
<accession>A0A6I8LMJ2</accession>
<keyword evidence="1" id="KW-0472">Membrane</keyword>
<keyword evidence="1" id="KW-0812">Transmembrane</keyword>
<protein>
    <submittedName>
        <fullName evidence="2">Uncharacterized protein</fullName>
    </submittedName>
</protein>
<evidence type="ECO:0000313" key="2">
    <source>
        <dbReference type="EMBL" id="VVJ18103.1"/>
    </source>
</evidence>
<feature type="transmembrane region" description="Helical" evidence="1">
    <location>
        <begin position="77"/>
        <end position="95"/>
    </location>
</feature>
<dbReference type="EMBL" id="CABVGP010000001">
    <property type="protein sequence ID" value="VVJ18103.1"/>
    <property type="molecule type" value="Genomic_DNA"/>
</dbReference>
<sequence length="230" mass="24261">MSSDGTAGTTRLEAAVPGARVSRPPWTAFALILVVVADQVTKAWAWREVPRAHINFGGNPLVGPVVGAWYAGPVTGAVLDLAGSALLTAAVLLLLRRRHPAFLRAPAALAIGGWISNLLDRLGLHHLTAPGSVRGAIDFVPVGRYTFNVADFFIIGATLAFSLAHGYRWATANLSHTSADIPRPRRRLRTPARIVTASGAAVLVAAVTLGATHYGGTTHPPRVHRTSVSR</sequence>
<dbReference type="InterPro" id="IPR001872">
    <property type="entry name" value="Peptidase_A8"/>
</dbReference>
<dbReference type="GO" id="GO:0004190">
    <property type="term" value="F:aspartic-type endopeptidase activity"/>
    <property type="evidence" value="ECO:0007669"/>
    <property type="project" value="InterPro"/>
</dbReference>
<dbReference type="RefSeq" id="WP_196425325.1">
    <property type="nucleotide sequence ID" value="NZ_CABVGP010000001.1"/>
</dbReference>
<name>A0A6I8LMJ2_9PSEU</name>
<dbReference type="GO" id="GO:0016020">
    <property type="term" value="C:membrane"/>
    <property type="evidence" value="ECO:0007669"/>
    <property type="project" value="InterPro"/>
</dbReference>